<evidence type="ECO:0000313" key="1">
    <source>
        <dbReference type="EMBL" id="PNX67207.1"/>
    </source>
</evidence>
<comment type="caution">
    <text evidence="1">The sequence shown here is derived from an EMBL/GenBank/DDBJ whole genome shotgun (WGS) entry which is preliminary data.</text>
</comment>
<dbReference type="AlphaFoldDB" id="A0A2K3KLP8"/>
<dbReference type="EMBL" id="ASHM01101360">
    <property type="protein sequence ID" value="PNX67207.1"/>
    <property type="molecule type" value="Genomic_DNA"/>
</dbReference>
<feature type="non-terminal residue" evidence="1">
    <location>
        <position position="16"/>
    </location>
</feature>
<name>A0A2K3KLP8_TRIPR</name>
<organism evidence="1 2">
    <name type="scientific">Trifolium pratense</name>
    <name type="common">Red clover</name>
    <dbReference type="NCBI Taxonomy" id="57577"/>
    <lineage>
        <taxon>Eukaryota</taxon>
        <taxon>Viridiplantae</taxon>
        <taxon>Streptophyta</taxon>
        <taxon>Embryophyta</taxon>
        <taxon>Tracheophyta</taxon>
        <taxon>Spermatophyta</taxon>
        <taxon>Magnoliopsida</taxon>
        <taxon>eudicotyledons</taxon>
        <taxon>Gunneridae</taxon>
        <taxon>Pentapetalae</taxon>
        <taxon>rosids</taxon>
        <taxon>fabids</taxon>
        <taxon>Fabales</taxon>
        <taxon>Fabaceae</taxon>
        <taxon>Papilionoideae</taxon>
        <taxon>50 kb inversion clade</taxon>
        <taxon>NPAAA clade</taxon>
        <taxon>Hologalegina</taxon>
        <taxon>IRL clade</taxon>
        <taxon>Trifolieae</taxon>
        <taxon>Trifolium</taxon>
    </lineage>
</organism>
<evidence type="ECO:0000313" key="2">
    <source>
        <dbReference type="Proteomes" id="UP000236291"/>
    </source>
</evidence>
<gene>
    <name evidence="1" type="ORF">L195_g055504</name>
</gene>
<dbReference type="Proteomes" id="UP000236291">
    <property type="component" value="Unassembled WGS sequence"/>
</dbReference>
<proteinExistence type="predicted"/>
<accession>A0A2K3KLP8</accession>
<sequence>MEKLSVAAAMELRSKN</sequence>
<reference evidence="1 2" key="1">
    <citation type="journal article" date="2014" name="Am. J. Bot.">
        <title>Genome assembly and annotation for red clover (Trifolium pratense; Fabaceae).</title>
        <authorList>
            <person name="Istvanek J."/>
            <person name="Jaros M."/>
            <person name="Krenek A."/>
            <person name="Repkova J."/>
        </authorList>
    </citation>
    <scope>NUCLEOTIDE SEQUENCE [LARGE SCALE GENOMIC DNA]</scope>
    <source>
        <strain evidence="2">cv. Tatra</strain>
        <tissue evidence="1">Young leaves</tissue>
    </source>
</reference>
<reference evidence="1 2" key="2">
    <citation type="journal article" date="2017" name="Front. Plant Sci.">
        <title>Gene Classification and Mining of Molecular Markers Useful in Red Clover (Trifolium pratense) Breeding.</title>
        <authorList>
            <person name="Istvanek J."/>
            <person name="Dluhosova J."/>
            <person name="Dluhos P."/>
            <person name="Patkova L."/>
            <person name="Nedelnik J."/>
            <person name="Repkova J."/>
        </authorList>
    </citation>
    <scope>NUCLEOTIDE SEQUENCE [LARGE SCALE GENOMIC DNA]</scope>
    <source>
        <strain evidence="2">cv. Tatra</strain>
        <tissue evidence="1">Young leaves</tissue>
    </source>
</reference>
<protein>
    <submittedName>
        <fullName evidence="1">Uncharacterized protein</fullName>
    </submittedName>
</protein>